<evidence type="ECO:0000313" key="4">
    <source>
        <dbReference type="Proteomes" id="UP000646749"/>
    </source>
</evidence>
<evidence type="ECO:0000256" key="1">
    <source>
        <dbReference type="SAM" id="MobiDB-lite"/>
    </source>
</evidence>
<comment type="caution">
    <text evidence="3">The sequence shown here is derived from an EMBL/GenBank/DDBJ whole genome shotgun (WGS) entry which is preliminary data.</text>
</comment>
<keyword evidence="2" id="KW-0472">Membrane</keyword>
<dbReference type="EMBL" id="BONW01000016">
    <property type="protein sequence ID" value="GIG88500.1"/>
    <property type="molecule type" value="Genomic_DNA"/>
</dbReference>
<keyword evidence="4" id="KW-1185">Reference proteome</keyword>
<feature type="region of interest" description="Disordered" evidence="1">
    <location>
        <begin position="1"/>
        <end position="25"/>
    </location>
</feature>
<proteinExistence type="predicted"/>
<reference evidence="3 4" key="1">
    <citation type="submission" date="2021-01" db="EMBL/GenBank/DDBJ databases">
        <title>Whole genome shotgun sequence of Plantactinospora endophytica NBRC 110450.</title>
        <authorList>
            <person name="Komaki H."/>
            <person name="Tamura T."/>
        </authorList>
    </citation>
    <scope>NUCLEOTIDE SEQUENCE [LARGE SCALE GENOMIC DNA]</scope>
    <source>
        <strain evidence="3 4">NBRC 110450</strain>
    </source>
</reference>
<evidence type="ECO:0000256" key="2">
    <source>
        <dbReference type="SAM" id="Phobius"/>
    </source>
</evidence>
<feature type="transmembrane region" description="Helical" evidence="2">
    <location>
        <begin position="89"/>
        <end position="118"/>
    </location>
</feature>
<name>A0ABQ4E1F2_9ACTN</name>
<dbReference type="RefSeq" id="WP_203867017.1">
    <property type="nucleotide sequence ID" value="NZ_BONW01000016.1"/>
</dbReference>
<sequence length="200" mass="21077">MTGTHLRSIHRSPVAARRPNARPPAGRPSRLRLVLAALVGVGAAGAVAANLRWIAGGEAWLSARFVDGLGLAEARSSYSTVIFPLDERWVGFMVTLGCSVGLLLIPPVALAAFLMFVGRVSVSRATVCCAVTAVLLVAVNQLRLAAVVGSMRLWGFEQGYERSHVLIGSVITTLGVVGSAILFVVLLTRGRAVRNADHVT</sequence>
<protein>
    <recommendedName>
        <fullName evidence="5">Exosortase/archaeosortase family protein</fullName>
    </recommendedName>
</protein>
<keyword evidence="2" id="KW-1133">Transmembrane helix</keyword>
<organism evidence="3 4">
    <name type="scientific">Plantactinospora endophytica</name>
    <dbReference type="NCBI Taxonomy" id="673535"/>
    <lineage>
        <taxon>Bacteria</taxon>
        <taxon>Bacillati</taxon>
        <taxon>Actinomycetota</taxon>
        <taxon>Actinomycetes</taxon>
        <taxon>Micromonosporales</taxon>
        <taxon>Micromonosporaceae</taxon>
        <taxon>Plantactinospora</taxon>
    </lineage>
</organism>
<feature type="transmembrane region" description="Helical" evidence="2">
    <location>
        <begin position="33"/>
        <end position="55"/>
    </location>
</feature>
<dbReference type="Proteomes" id="UP000646749">
    <property type="component" value="Unassembled WGS sequence"/>
</dbReference>
<feature type="transmembrane region" description="Helical" evidence="2">
    <location>
        <begin position="166"/>
        <end position="187"/>
    </location>
</feature>
<feature type="transmembrane region" description="Helical" evidence="2">
    <location>
        <begin position="125"/>
        <end position="146"/>
    </location>
</feature>
<accession>A0ABQ4E1F2</accession>
<evidence type="ECO:0000313" key="3">
    <source>
        <dbReference type="EMBL" id="GIG88500.1"/>
    </source>
</evidence>
<feature type="compositionally biased region" description="Low complexity" evidence="1">
    <location>
        <begin position="11"/>
        <end position="20"/>
    </location>
</feature>
<keyword evidence="2" id="KW-0812">Transmembrane</keyword>
<evidence type="ECO:0008006" key="5">
    <source>
        <dbReference type="Google" id="ProtNLM"/>
    </source>
</evidence>
<gene>
    <name evidence="3" type="ORF">Pen02_34360</name>
</gene>